<dbReference type="InterPro" id="IPR039425">
    <property type="entry name" value="RNA_pol_sigma-70-like"/>
</dbReference>
<dbReference type="PANTHER" id="PTHR43133">
    <property type="entry name" value="RNA POLYMERASE ECF-TYPE SIGMA FACTO"/>
    <property type="match status" value="1"/>
</dbReference>
<comment type="caution">
    <text evidence="7">The sequence shown here is derived from an EMBL/GenBank/DDBJ whole genome shotgun (WGS) entry which is preliminary data.</text>
</comment>
<dbReference type="OrthoDB" id="659577at2"/>
<proteinExistence type="inferred from homology"/>
<dbReference type="InterPro" id="IPR014327">
    <property type="entry name" value="RNA_pol_sigma70_bacteroid"/>
</dbReference>
<evidence type="ECO:0000313" key="8">
    <source>
        <dbReference type="Proteomes" id="UP000293874"/>
    </source>
</evidence>
<keyword evidence="3" id="KW-0731">Sigma factor</keyword>
<dbReference type="SUPFAM" id="SSF88946">
    <property type="entry name" value="Sigma2 domain of RNA polymerase sigma factors"/>
    <property type="match status" value="1"/>
</dbReference>
<keyword evidence="8" id="KW-1185">Reference proteome</keyword>
<dbReference type="CDD" id="cd06171">
    <property type="entry name" value="Sigma70_r4"/>
    <property type="match status" value="1"/>
</dbReference>
<dbReference type="AlphaFoldDB" id="A0A4Q7N0L2"/>
<keyword evidence="4" id="KW-0804">Transcription</keyword>
<evidence type="ECO:0000259" key="6">
    <source>
        <dbReference type="Pfam" id="PF08281"/>
    </source>
</evidence>
<evidence type="ECO:0000256" key="2">
    <source>
        <dbReference type="ARBA" id="ARBA00023015"/>
    </source>
</evidence>
<accession>A0A4Q7N0L2</accession>
<dbReference type="Gene3D" id="1.10.1740.10">
    <property type="match status" value="1"/>
</dbReference>
<evidence type="ECO:0000256" key="3">
    <source>
        <dbReference type="ARBA" id="ARBA00023082"/>
    </source>
</evidence>
<organism evidence="7 8">
    <name type="scientific">Pseudobacter ginsenosidimutans</name>
    <dbReference type="NCBI Taxonomy" id="661488"/>
    <lineage>
        <taxon>Bacteria</taxon>
        <taxon>Pseudomonadati</taxon>
        <taxon>Bacteroidota</taxon>
        <taxon>Chitinophagia</taxon>
        <taxon>Chitinophagales</taxon>
        <taxon>Chitinophagaceae</taxon>
        <taxon>Pseudobacter</taxon>
    </lineage>
</organism>
<dbReference type="SUPFAM" id="SSF88659">
    <property type="entry name" value="Sigma3 and sigma4 domains of RNA polymerase sigma factors"/>
    <property type="match status" value="1"/>
</dbReference>
<evidence type="ECO:0000256" key="1">
    <source>
        <dbReference type="ARBA" id="ARBA00010641"/>
    </source>
</evidence>
<feature type="domain" description="RNA polymerase sigma factor 70 region 4 type 2" evidence="6">
    <location>
        <begin position="124"/>
        <end position="174"/>
    </location>
</feature>
<feature type="domain" description="RNA polymerase sigma-70 region 2" evidence="5">
    <location>
        <begin position="24"/>
        <end position="82"/>
    </location>
</feature>
<dbReference type="InterPro" id="IPR014284">
    <property type="entry name" value="RNA_pol_sigma-70_dom"/>
</dbReference>
<evidence type="ECO:0000259" key="5">
    <source>
        <dbReference type="Pfam" id="PF04542"/>
    </source>
</evidence>
<dbReference type="Pfam" id="PF04542">
    <property type="entry name" value="Sigma70_r2"/>
    <property type="match status" value="1"/>
</dbReference>
<dbReference type="PANTHER" id="PTHR43133:SF46">
    <property type="entry name" value="RNA POLYMERASE SIGMA-70 FACTOR ECF SUBFAMILY"/>
    <property type="match status" value="1"/>
</dbReference>
<protein>
    <submittedName>
        <fullName evidence="7">RNA polymerase sigma-70 factor (ECF subfamily)</fullName>
    </submittedName>
</protein>
<dbReference type="Pfam" id="PF08281">
    <property type="entry name" value="Sigma70_r4_2"/>
    <property type="match status" value="1"/>
</dbReference>
<gene>
    <name evidence="7" type="ORF">EV199_0542</name>
</gene>
<dbReference type="Gene3D" id="1.10.10.10">
    <property type="entry name" value="Winged helix-like DNA-binding domain superfamily/Winged helix DNA-binding domain"/>
    <property type="match status" value="1"/>
</dbReference>
<comment type="similarity">
    <text evidence="1">Belongs to the sigma-70 factor family. ECF subfamily.</text>
</comment>
<dbReference type="InterPro" id="IPR007627">
    <property type="entry name" value="RNA_pol_sigma70_r2"/>
</dbReference>
<dbReference type="InterPro" id="IPR013324">
    <property type="entry name" value="RNA_pol_sigma_r3/r4-like"/>
</dbReference>
<dbReference type="InterPro" id="IPR036388">
    <property type="entry name" value="WH-like_DNA-bd_sf"/>
</dbReference>
<dbReference type="Proteomes" id="UP000293874">
    <property type="component" value="Unassembled WGS sequence"/>
</dbReference>
<reference evidence="7 8" key="1">
    <citation type="submission" date="2019-02" db="EMBL/GenBank/DDBJ databases">
        <title>Genomic Encyclopedia of Type Strains, Phase IV (KMG-IV): sequencing the most valuable type-strain genomes for metagenomic binning, comparative biology and taxonomic classification.</title>
        <authorList>
            <person name="Goeker M."/>
        </authorList>
    </citation>
    <scope>NUCLEOTIDE SEQUENCE [LARGE SCALE GENOMIC DNA]</scope>
    <source>
        <strain evidence="7 8">DSM 18116</strain>
    </source>
</reference>
<dbReference type="NCBIfam" id="TIGR02985">
    <property type="entry name" value="Sig70_bacteroi1"/>
    <property type="match status" value="1"/>
</dbReference>
<evidence type="ECO:0000313" key="7">
    <source>
        <dbReference type="EMBL" id="RZS74692.1"/>
    </source>
</evidence>
<dbReference type="GO" id="GO:0016987">
    <property type="term" value="F:sigma factor activity"/>
    <property type="evidence" value="ECO:0007669"/>
    <property type="project" value="UniProtKB-KW"/>
</dbReference>
<dbReference type="GO" id="GO:0006352">
    <property type="term" value="P:DNA-templated transcription initiation"/>
    <property type="evidence" value="ECO:0007669"/>
    <property type="project" value="InterPro"/>
</dbReference>
<sequence>MKKEKELLLLEDISVGNQAAFAQLVRQYTRIVYPYLLYWLKNAQMAEELTQDVFMRLWEKRDKLTHVKNFGGYLYITTRNIAMAVLEKRLVQEEATNPDTLNSLLSHTLPDSPQLLEMKELSKLLDQAIGALPPRRKEVFLLSRMEGMTYEAIAVKLQISRSAVRQHIVEALVFLRHYLKENAGIIVSLIPFFAQELL</sequence>
<dbReference type="GO" id="GO:0003677">
    <property type="term" value="F:DNA binding"/>
    <property type="evidence" value="ECO:0007669"/>
    <property type="project" value="InterPro"/>
</dbReference>
<evidence type="ECO:0000256" key="4">
    <source>
        <dbReference type="ARBA" id="ARBA00023163"/>
    </source>
</evidence>
<dbReference type="EMBL" id="SGXA01000001">
    <property type="protein sequence ID" value="RZS74692.1"/>
    <property type="molecule type" value="Genomic_DNA"/>
</dbReference>
<dbReference type="RefSeq" id="WP_130539141.1">
    <property type="nucleotide sequence ID" value="NZ_CP042431.1"/>
</dbReference>
<dbReference type="InterPro" id="IPR013325">
    <property type="entry name" value="RNA_pol_sigma_r2"/>
</dbReference>
<name>A0A4Q7N0L2_9BACT</name>
<dbReference type="InterPro" id="IPR013249">
    <property type="entry name" value="RNA_pol_sigma70_r4_t2"/>
</dbReference>
<keyword evidence="2" id="KW-0805">Transcription regulation</keyword>
<dbReference type="NCBIfam" id="TIGR02937">
    <property type="entry name" value="sigma70-ECF"/>
    <property type="match status" value="1"/>
</dbReference>